<dbReference type="SUPFAM" id="SSF48452">
    <property type="entry name" value="TPR-like"/>
    <property type="match status" value="2"/>
</dbReference>
<evidence type="ECO:0000313" key="3">
    <source>
        <dbReference type="EMBL" id="PRY40047.1"/>
    </source>
</evidence>
<dbReference type="Pfam" id="PF13181">
    <property type="entry name" value="TPR_8"/>
    <property type="match status" value="1"/>
</dbReference>
<feature type="repeat" description="TPR" evidence="1">
    <location>
        <begin position="267"/>
        <end position="300"/>
    </location>
</feature>
<feature type="repeat" description="TPR" evidence="1">
    <location>
        <begin position="500"/>
        <end position="533"/>
    </location>
</feature>
<accession>A0A2T0T317</accession>
<feature type="signal peptide" evidence="2">
    <location>
        <begin position="1"/>
        <end position="22"/>
    </location>
</feature>
<gene>
    <name evidence="3" type="ORF">CLV58_107141</name>
</gene>
<keyword evidence="1" id="KW-0802">TPR repeat</keyword>
<name>A0A2T0T317_9BACT</name>
<evidence type="ECO:0000256" key="2">
    <source>
        <dbReference type="SAM" id="SignalP"/>
    </source>
</evidence>
<feature type="chain" id="PRO_5015473710" evidence="2">
    <location>
        <begin position="23"/>
        <end position="574"/>
    </location>
</feature>
<proteinExistence type="predicted"/>
<dbReference type="PANTHER" id="PTHR45588">
    <property type="entry name" value="TPR DOMAIN-CONTAINING PROTEIN"/>
    <property type="match status" value="1"/>
</dbReference>
<comment type="caution">
    <text evidence="3">The sequence shown here is derived from an EMBL/GenBank/DDBJ whole genome shotgun (WGS) entry which is preliminary data.</text>
</comment>
<dbReference type="EMBL" id="PVTE01000007">
    <property type="protein sequence ID" value="PRY40047.1"/>
    <property type="molecule type" value="Genomic_DNA"/>
</dbReference>
<keyword evidence="2" id="KW-0732">Signal</keyword>
<dbReference type="SMART" id="SM00028">
    <property type="entry name" value="TPR"/>
    <property type="match status" value="3"/>
</dbReference>
<dbReference type="RefSeq" id="WP_106137675.1">
    <property type="nucleotide sequence ID" value="NZ_PVTE01000007.1"/>
</dbReference>
<evidence type="ECO:0000256" key="1">
    <source>
        <dbReference type="PROSITE-ProRule" id="PRU00339"/>
    </source>
</evidence>
<dbReference type="PANTHER" id="PTHR45588:SF1">
    <property type="entry name" value="WW DOMAIN-CONTAINING PROTEIN"/>
    <property type="match status" value="1"/>
</dbReference>
<dbReference type="Proteomes" id="UP000238375">
    <property type="component" value="Unassembled WGS sequence"/>
</dbReference>
<keyword evidence="4" id="KW-1185">Reference proteome</keyword>
<dbReference type="InterPro" id="IPR011990">
    <property type="entry name" value="TPR-like_helical_dom_sf"/>
</dbReference>
<dbReference type="Gene3D" id="1.25.40.10">
    <property type="entry name" value="Tetratricopeptide repeat domain"/>
    <property type="match status" value="2"/>
</dbReference>
<reference evidence="3 4" key="1">
    <citation type="submission" date="2018-03" db="EMBL/GenBank/DDBJ databases">
        <title>Genomic Encyclopedia of Archaeal and Bacterial Type Strains, Phase II (KMG-II): from individual species to whole genera.</title>
        <authorList>
            <person name="Goeker M."/>
        </authorList>
    </citation>
    <scope>NUCLEOTIDE SEQUENCE [LARGE SCALE GENOMIC DNA]</scope>
    <source>
        <strain evidence="3 4">DSM 28354</strain>
    </source>
</reference>
<evidence type="ECO:0000313" key="4">
    <source>
        <dbReference type="Proteomes" id="UP000238375"/>
    </source>
</evidence>
<dbReference type="OrthoDB" id="9778494at2"/>
<organism evidence="3 4">
    <name type="scientific">Spirosoma oryzae</name>
    <dbReference type="NCBI Taxonomy" id="1469603"/>
    <lineage>
        <taxon>Bacteria</taxon>
        <taxon>Pseudomonadati</taxon>
        <taxon>Bacteroidota</taxon>
        <taxon>Cytophagia</taxon>
        <taxon>Cytophagales</taxon>
        <taxon>Cytophagaceae</taxon>
        <taxon>Spirosoma</taxon>
    </lineage>
</organism>
<sequence>MAKNRIVGWIVTLCLLAGVATAQRVRQAEHQHEAHDGESHDHLNHILEYRKETAYVHNLPAPRLLPGIGSSTLAIQTKDSLTQRYFRQGVALLHCFWDFEAYRAFKEAIRHDSAAIMPYWGLYSAIGAIEGNDFAADKKLALRKLNALKKNASEHERLYAEGMLARDAMGETGKRDYQRKLELIVHKFPDDLEAKLFLALSKMSGYDPDMNPREGQLYAEYLLRDLLKTYPDNAAVHHYWIHLMENCCPEQALASSEKLPTLAPSSGHMVHMPGHVYYKLGDYKRAYQAFTAAVRVDSAYMKQQHIPEVDNWNYIHNINYLLSNCAEDGRYSTALYYAEKLQHMPVTKERKQKHEGRFFYQGIIAPAKMELCFGYYKRAADRLAAIQLDKDSLFTGKAIAYKQGLFYFASGMDAVQRNQLDEARQYADALDASLWRNENQAGEKETISSRRLADLNVASLELQGVIKSAEQHYPEAVTLLEKAVQKEHELGYSEPPTYARPVLISLAETHLKARQYEKAITAYKALLERHPNTANGYWGLYKVYKQKGDTAKSREYAQLLDSVTQPDAAELFPR</sequence>
<protein>
    <submittedName>
        <fullName evidence="3">Tetratricopeptide repeat protein</fullName>
    </submittedName>
</protein>
<dbReference type="InterPro" id="IPR019734">
    <property type="entry name" value="TPR_rpt"/>
</dbReference>
<dbReference type="PROSITE" id="PS50005">
    <property type="entry name" value="TPR"/>
    <property type="match status" value="2"/>
</dbReference>
<dbReference type="AlphaFoldDB" id="A0A2T0T317"/>